<dbReference type="Pfam" id="PF12006">
    <property type="entry name" value="DUF3500"/>
    <property type="match status" value="1"/>
</dbReference>
<dbReference type="AlphaFoldDB" id="A0A225E4F3"/>
<dbReference type="OrthoDB" id="581140at2"/>
<evidence type="ECO:0000256" key="1">
    <source>
        <dbReference type="SAM" id="MobiDB-lite"/>
    </source>
</evidence>
<dbReference type="RefSeq" id="WP_088254155.1">
    <property type="nucleotide sequence ID" value="NZ_NIDE01000004.1"/>
</dbReference>
<comment type="caution">
    <text evidence="3">The sequence shown here is derived from an EMBL/GenBank/DDBJ whole genome shotgun (WGS) entry which is preliminary data.</text>
</comment>
<dbReference type="PANTHER" id="PTHR37489">
    <property type="entry name" value="DUF3500 DOMAIN-CONTAINING PROTEIN"/>
    <property type="match status" value="1"/>
</dbReference>
<dbReference type="EMBL" id="NIDE01000004">
    <property type="protein sequence ID" value="OWK43287.1"/>
    <property type="molecule type" value="Genomic_DNA"/>
</dbReference>
<feature type="signal peptide" evidence="2">
    <location>
        <begin position="1"/>
        <end position="25"/>
    </location>
</feature>
<protein>
    <recommendedName>
        <fullName evidence="5">DUF3500 domain-containing protein</fullName>
    </recommendedName>
</protein>
<organism evidence="3 4">
    <name type="scientific">Fimbriiglobus ruber</name>
    <dbReference type="NCBI Taxonomy" id="1908690"/>
    <lineage>
        <taxon>Bacteria</taxon>
        <taxon>Pseudomonadati</taxon>
        <taxon>Planctomycetota</taxon>
        <taxon>Planctomycetia</taxon>
        <taxon>Gemmatales</taxon>
        <taxon>Gemmataceae</taxon>
        <taxon>Fimbriiglobus</taxon>
    </lineage>
</organism>
<feature type="region of interest" description="Disordered" evidence="1">
    <location>
        <begin position="224"/>
        <end position="247"/>
    </location>
</feature>
<name>A0A225E4F3_9BACT</name>
<dbReference type="Proteomes" id="UP000214646">
    <property type="component" value="Unassembled WGS sequence"/>
</dbReference>
<evidence type="ECO:0000313" key="3">
    <source>
        <dbReference type="EMBL" id="OWK43287.1"/>
    </source>
</evidence>
<dbReference type="PANTHER" id="PTHR37489:SF1">
    <property type="entry name" value="DUF3500 DOMAIN-CONTAINING PROTEIN"/>
    <property type="match status" value="1"/>
</dbReference>
<proteinExistence type="predicted"/>
<keyword evidence="4" id="KW-1185">Reference proteome</keyword>
<evidence type="ECO:0000313" key="4">
    <source>
        <dbReference type="Proteomes" id="UP000214646"/>
    </source>
</evidence>
<sequence length="348" mass="37896">MTRSPILRFALVATTVAALTGVALVARQAQPTGAALANAANKFLATLTPEQKKKAAFGFDSPQREAWFFTPQQDKEKQFTRKGVRLEELNAEQRAAAIDLLKAGLSAKGFTQATTIMSLENILAELEGTKGAMTRNPNWYFVSIFGEPSNTGPWGWRFEGHHMSVNCTLDKGEVVSATPVVFGSNPADVRDGPQKGLRPLPETEDAAKELINSLDADQSKVARQEKQFPEIQEGKPNSGAGSPVGIPAAKLTDSQKVILNKLIEGYANRLPADLAKAELQRVKEAGPDKVFFGYCIEESKKGKPYSYRVQGPTFVIEFLNVQADSAGNPANHIHSAWRRLTGDFVVKQ</sequence>
<evidence type="ECO:0008006" key="5">
    <source>
        <dbReference type="Google" id="ProtNLM"/>
    </source>
</evidence>
<accession>A0A225E4F3</accession>
<reference evidence="4" key="1">
    <citation type="submission" date="2017-06" db="EMBL/GenBank/DDBJ databases">
        <title>Genome analysis of Fimbriiglobus ruber SP5, the first member of the order Planctomycetales with confirmed chitinolytic capability.</title>
        <authorList>
            <person name="Ravin N.V."/>
            <person name="Rakitin A.L."/>
            <person name="Ivanova A.A."/>
            <person name="Beletsky A.V."/>
            <person name="Kulichevskaya I.S."/>
            <person name="Mardanov A.V."/>
            <person name="Dedysh S.N."/>
        </authorList>
    </citation>
    <scope>NUCLEOTIDE SEQUENCE [LARGE SCALE GENOMIC DNA]</scope>
    <source>
        <strain evidence="4">SP5</strain>
    </source>
</reference>
<dbReference type="InterPro" id="IPR021889">
    <property type="entry name" value="DUF3500"/>
</dbReference>
<keyword evidence="2" id="KW-0732">Signal</keyword>
<feature type="chain" id="PRO_5012601263" description="DUF3500 domain-containing protein" evidence="2">
    <location>
        <begin position="26"/>
        <end position="348"/>
    </location>
</feature>
<gene>
    <name evidence="3" type="ORF">FRUB_02886</name>
</gene>
<evidence type="ECO:0000256" key="2">
    <source>
        <dbReference type="SAM" id="SignalP"/>
    </source>
</evidence>